<comment type="caution">
    <text evidence="3">The sequence shown here is derived from an EMBL/GenBank/DDBJ whole genome shotgun (WGS) entry which is preliminary data.</text>
</comment>
<dbReference type="AlphaFoldDB" id="A0A2T7NWM1"/>
<dbReference type="EMBL" id="PZQS01000008">
    <property type="protein sequence ID" value="PVD25564.1"/>
    <property type="molecule type" value="Genomic_DNA"/>
</dbReference>
<feature type="region of interest" description="Disordered" evidence="1">
    <location>
        <begin position="97"/>
        <end position="117"/>
    </location>
</feature>
<keyword evidence="2" id="KW-1133">Transmembrane helix</keyword>
<sequence>MIPTNAATGEVLLPVTTPVTEDPHTKDEVFLRLLYVCVVFICLSILFWFGDILYQQYVSYSTNVRFLVFETCENNGPRGSTAQCAHNNTDSTVVVMSPPPYSSLDEQDTNSDPPPTYQEKAATSLIGVTVVTKNKNLLKNKINIRSAEELARKRTYAHFSESYIHE</sequence>
<dbReference type="Proteomes" id="UP000245119">
    <property type="component" value="Linkage Group LG8"/>
</dbReference>
<accession>A0A2T7NWM1</accession>
<reference evidence="3 4" key="1">
    <citation type="submission" date="2018-04" db="EMBL/GenBank/DDBJ databases">
        <title>The genome of golden apple snail Pomacea canaliculata provides insight into stress tolerance and invasive adaptation.</title>
        <authorList>
            <person name="Liu C."/>
            <person name="Liu B."/>
            <person name="Ren Y."/>
            <person name="Zhang Y."/>
            <person name="Wang H."/>
            <person name="Li S."/>
            <person name="Jiang F."/>
            <person name="Yin L."/>
            <person name="Zhang G."/>
            <person name="Qian W."/>
            <person name="Fan W."/>
        </authorList>
    </citation>
    <scope>NUCLEOTIDE SEQUENCE [LARGE SCALE GENOMIC DNA]</scope>
    <source>
        <strain evidence="3">SZHN2017</strain>
        <tissue evidence="3">Muscle</tissue>
    </source>
</reference>
<name>A0A2T7NWM1_POMCA</name>
<proteinExistence type="predicted"/>
<keyword evidence="4" id="KW-1185">Reference proteome</keyword>
<organism evidence="3 4">
    <name type="scientific">Pomacea canaliculata</name>
    <name type="common">Golden apple snail</name>
    <dbReference type="NCBI Taxonomy" id="400727"/>
    <lineage>
        <taxon>Eukaryota</taxon>
        <taxon>Metazoa</taxon>
        <taxon>Spiralia</taxon>
        <taxon>Lophotrochozoa</taxon>
        <taxon>Mollusca</taxon>
        <taxon>Gastropoda</taxon>
        <taxon>Caenogastropoda</taxon>
        <taxon>Architaenioglossa</taxon>
        <taxon>Ampullarioidea</taxon>
        <taxon>Ampullariidae</taxon>
        <taxon>Pomacea</taxon>
    </lineage>
</organism>
<evidence type="ECO:0000256" key="2">
    <source>
        <dbReference type="SAM" id="Phobius"/>
    </source>
</evidence>
<evidence type="ECO:0000256" key="1">
    <source>
        <dbReference type="SAM" id="MobiDB-lite"/>
    </source>
</evidence>
<keyword evidence="2" id="KW-0812">Transmembrane</keyword>
<feature type="transmembrane region" description="Helical" evidence="2">
    <location>
        <begin position="29"/>
        <end position="49"/>
    </location>
</feature>
<evidence type="ECO:0000313" key="4">
    <source>
        <dbReference type="Proteomes" id="UP000245119"/>
    </source>
</evidence>
<gene>
    <name evidence="3" type="ORF">C0Q70_13220</name>
</gene>
<keyword evidence="2" id="KW-0472">Membrane</keyword>
<protein>
    <submittedName>
        <fullName evidence="3">Uncharacterized protein</fullName>
    </submittedName>
</protein>
<evidence type="ECO:0000313" key="3">
    <source>
        <dbReference type="EMBL" id="PVD25564.1"/>
    </source>
</evidence>